<dbReference type="EMBL" id="BDFE01000008">
    <property type="protein sequence ID" value="GAU07863.1"/>
    <property type="molecule type" value="Genomic_DNA"/>
</dbReference>
<dbReference type="InterPro" id="IPR037257">
    <property type="entry name" value="T2SS_E_N_sf"/>
</dbReference>
<dbReference type="STRING" id="1592317.DPF_0562"/>
<name>A0A194AEV8_9BACT</name>
<evidence type="ECO:0000313" key="1">
    <source>
        <dbReference type="EMBL" id="GAU07863.1"/>
    </source>
</evidence>
<sequence>MFILYSCLIVLAFGIVDAIIFKYIQTWESRSLAKIRNKDDQLTKTYQAMVKETQQIKAKAEALRLERQANEQVPSSKAPRAIAQPRQNIALQLVQQGLVSGKQLNKAKQYQKSTATGKPLEEILVLLGSLEQETLDEFLRSQQAGMVNTA</sequence>
<dbReference type="RefSeq" id="WP_069857367.1">
    <property type="nucleotide sequence ID" value="NZ_BDFE01000008.1"/>
</dbReference>
<evidence type="ECO:0000313" key="2">
    <source>
        <dbReference type="Proteomes" id="UP000095200"/>
    </source>
</evidence>
<proteinExistence type="predicted"/>
<organism evidence="1 2">
    <name type="scientific">Desulfoplanes formicivorans</name>
    <dbReference type="NCBI Taxonomy" id="1592317"/>
    <lineage>
        <taxon>Bacteria</taxon>
        <taxon>Pseudomonadati</taxon>
        <taxon>Thermodesulfobacteriota</taxon>
        <taxon>Desulfovibrionia</taxon>
        <taxon>Desulfovibrionales</taxon>
        <taxon>Desulfoplanaceae</taxon>
        <taxon>Desulfoplanes</taxon>
    </lineage>
</organism>
<keyword evidence="2" id="KW-1185">Reference proteome</keyword>
<dbReference type="AlphaFoldDB" id="A0A194AEV8"/>
<dbReference type="Proteomes" id="UP000095200">
    <property type="component" value="Unassembled WGS sequence"/>
</dbReference>
<dbReference type="SUPFAM" id="SSF160246">
    <property type="entry name" value="EspE N-terminal domain-like"/>
    <property type="match status" value="1"/>
</dbReference>
<accession>A0A194AEV8</accession>
<protein>
    <submittedName>
        <fullName evidence="1">Uncharacterized protein</fullName>
    </submittedName>
</protein>
<reference evidence="2" key="1">
    <citation type="submission" date="2016-06" db="EMBL/GenBank/DDBJ databases">
        <title>Draft genome sequence of Desulfoplanes formicivorans strain Pf12B.</title>
        <authorList>
            <person name="Watanabe M."/>
            <person name="Kojima H."/>
            <person name="Fukui M."/>
        </authorList>
    </citation>
    <scope>NUCLEOTIDE SEQUENCE [LARGE SCALE GENOMIC DNA]</scope>
    <source>
        <strain evidence="2">Pf12B</strain>
    </source>
</reference>
<comment type="caution">
    <text evidence="1">The sequence shown here is derived from an EMBL/GenBank/DDBJ whole genome shotgun (WGS) entry which is preliminary data.</text>
</comment>
<gene>
    <name evidence="1" type="ORF">DPF_0562</name>
</gene>